<accession>A0ABQ5BJ37</accession>
<gene>
    <name evidence="2" type="ORF">Tco_0860575</name>
</gene>
<comment type="caution">
    <text evidence="2">The sequence shown here is derived from an EMBL/GenBank/DDBJ whole genome shotgun (WGS) entry which is preliminary data.</text>
</comment>
<dbReference type="Proteomes" id="UP001151760">
    <property type="component" value="Unassembled WGS sequence"/>
</dbReference>
<evidence type="ECO:0000313" key="2">
    <source>
        <dbReference type="EMBL" id="GJT13533.1"/>
    </source>
</evidence>
<feature type="transmembrane region" description="Helical" evidence="1">
    <location>
        <begin position="165"/>
        <end position="193"/>
    </location>
</feature>
<keyword evidence="1" id="KW-0812">Transmembrane</keyword>
<protein>
    <submittedName>
        <fullName evidence="2">Uncharacterized protein</fullName>
    </submittedName>
</protein>
<feature type="transmembrane region" description="Helical" evidence="1">
    <location>
        <begin position="140"/>
        <end position="158"/>
    </location>
</feature>
<reference evidence="2" key="2">
    <citation type="submission" date="2022-01" db="EMBL/GenBank/DDBJ databases">
        <authorList>
            <person name="Yamashiro T."/>
            <person name="Shiraishi A."/>
            <person name="Satake H."/>
            <person name="Nakayama K."/>
        </authorList>
    </citation>
    <scope>NUCLEOTIDE SEQUENCE</scope>
</reference>
<keyword evidence="1" id="KW-1133">Transmembrane helix</keyword>
<sequence length="294" mass="32838">MANTQYRQYQYCTCYNGSESVHASELNSGSLHVAATSFPCDTWSPFKPFLAFAFLLLSKFLAVKKLVVVVGSLVLLRKMISGGVIGFGYLFSFVSCSCMTFWVGSEAIDVGAYEIRGVMFDNTGPCSVGAVATSAKWVRILGHSFSTGFLYFLLLVLFRRNAGEFLLFAGTVVLCTLLEMVPKFWICIIVAYVNMRYGAFHNRVEIVSPSLDMHSGLESRLMYILPKRILGRLNFSRIRYHDIEGSCTPCCSELTQISSGDDVSTIAIALRYVLQEAWLFRRMSKSLMGSESYQ</sequence>
<evidence type="ECO:0000313" key="3">
    <source>
        <dbReference type="Proteomes" id="UP001151760"/>
    </source>
</evidence>
<feature type="transmembrane region" description="Helical" evidence="1">
    <location>
        <begin position="83"/>
        <end position="103"/>
    </location>
</feature>
<keyword evidence="3" id="KW-1185">Reference proteome</keyword>
<keyword evidence="1" id="KW-0472">Membrane</keyword>
<reference evidence="2" key="1">
    <citation type="journal article" date="2022" name="Int. J. Mol. Sci.">
        <title>Draft Genome of Tanacetum Coccineum: Genomic Comparison of Closely Related Tanacetum-Family Plants.</title>
        <authorList>
            <person name="Yamashiro T."/>
            <person name="Shiraishi A."/>
            <person name="Nakayama K."/>
            <person name="Satake H."/>
        </authorList>
    </citation>
    <scope>NUCLEOTIDE SEQUENCE</scope>
</reference>
<name>A0ABQ5BJ37_9ASTR</name>
<proteinExistence type="predicted"/>
<evidence type="ECO:0000256" key="1">
    <source>
        <dbReference type="SAM" id="Phobius"/>
    </source>
</evidence>
<dbReference type="EMBL" id="BQNB010013237">
    <property type="protein sequence ID" value="GJT13533.1"/>
    <property type="molecule type" value="Genomic_DNA"/>
</dbReference>
<organism evidence="2 3">
    <name type="scientific">Tanacetum coccineum</name>
    <dbReference type="NCBI Taxonomy" id="301880"/>
    <lineage>
        <taxon>Eukaryota</taxon>
        <taxon>Viridiplantae</taxon>
        <taxon>Streptophyta</taxon>
        <taxon>Embryophyta</taxon>
        <taxon>Tracheophyta</taxon>
        <taxon>Spermatophyta</taxon>
        <taxon>Magnoliopsida</taxon>
        <taxon>eudicotyledons</taxon>
        <taxon>Gunneridae</taxon>
        <taxon>Pentapetalae</taxon>
        <taxon>asterids</taxon>
        <taxon>campanulids</taxon>
        <taxon>Asterales</taxon>
        <taxon>Asteraceae</taxon>
        <taxon>Asteroideae</taxon>
        <taxon>Anthemideae</taxon>
        <taxon>Anthemidinae</taxon>
        <taxon>Tanacetum</taxon>
    </lineage>
</organism>
<feature type="transmembrane region" description="Helical" evidence="1">
    <location>
        <begin position="49"/>
        <end position="76"/>
    </location>
</feature>